<keyword evidence="3" id="KW-1133">Transmembrane helix</keyword>
<dbReference type="InterPro" id="IPR016047">
    <property type="entry name" value="M23ase_b-sheet_dom"/>
</dbReference>
<feature type="domain" description="M23ase beta-sheet core" evidence="4">
    <location>
        <begin position="166"/>
        <end position="261"/>
    </location>
</feature>
<dbReference type="CDD" id="cd12797">
    <property type="entry name" value="M23_peptidase"/>
    <property type="match status" value="1"/>
</dbReference>
<dbReference type="PANTHER" id="PTHR21666:SF289">
    <property type="entry name" value="L-ALA--D-GLU ENDOPEPTIDASE"/>
    <property type="match status" value="1"/>
</dbReference>
<evidence type="ECO:0000313" key="6">
    <source>
        <dbReference type="Proteomes" id="UP000176992"/>
    </source>
</evidence>
<feature type="compositionally biased region" description="Low complexity" evidence="2">
    <location>
        <begin position="105"/>
        <end position="120"/>
    </location>
</feature>
<dbReference type="AlphaFoldDB" id="A0A1F5YG71"/>
<dbReference type="InterPro" id="IPR011055">
    <property type="entry name" value="Dup_hybrid_motif"/>
</dbReference>
<reference evidence="5 6" key="1">
    <citation type="journal article" date="2016" name="Nat. Commun.">
        <title>Thousands of microbial genomes shed light on interconnected biogeochemical processes in an aquifer system.</title>
        <authorList>
            <person name="Anantharaman K."/>
            <person name="Brown C.T."/>
            <person name="Hug L.A."/>
            <person name="Sharon I."/>
            <person name="Castelle C.J."/>
            <person name="Probst A.J."/>
            <person name="Thomas B.C."/>
            <person name="Singh A."/>
            <person name="Wilkins M.J."/>
            <person name="Karaoz U."/>
            <person name="Brodie E.L."/>
            <person name="Williams K.H."/>
            <person name="Hubbard S.S."/>
            <person name="Banfield J.F."/>
        </authorList>
    </citation>
    <scope>NUCLEOTIDE SEQUENCE [LARGE SCALE GENOMIC DNA]</scope>
</reference>
<dbReference type="EMBL" id="MFIV01000038">
    <property type="protein sequence ID" value="OGF99188.1"/>
    <property type="molecule type" value="Genomic_DNA"/>
</dbReference>
<keyword evidence="3" id="KW-0812">Transmembrane</keyword>
<evidence type="ECO:0000256" key="1">
    <source>
        <dbReference type="ARBA" id="ARBA00022729"/>
    </source>
</evidence>
<keyword evidence="1" id="KW-0732">Signal</keyword>
<feature type="region of interest" description="Disordered" evidence="2">
    <location>
        <begin position="104"/>
        <end position="125"/>
    </location>
</feature>
<comment type="caution">
    <text evidence="5">The sequence shown here is derived from an EMBL/GenBank/DDBJ whole genome shotgun (WGS) entry which is preliminary data.</text>
</comment>
<organism evidence="5 6">
    <name type="scientific">Candidatus Glassbacteria bacterium GWA2_58_10</name>
    <dbReference type="NCBI Taxonomy" id="1817865"/>
    <lineage>
        <taxon>Bacteria</taxon>
        <taxon>Candidatus Glassiibacteriota</taxon>
    </lineage>
</organism>
<keyword evidence="3" id="KW-0472">Membrane</keyword>
<evidence type="ECO:0000313" key="5">
    <source>
        <dbReference type="EMBL" id="OGF99188.1"/>
    </source>
</evidence>
<dbReference type="GO" id="GO:0004222">
    <property type="term" value="F:metalloendopeptidase activity"/>
    <property type="evidence" value="ECO:0007669"/>
    <property type="project" value="TreeGrafter"/>
</dbReference>
<dbReference type="PANTHER" id="PTHR21666">
    <property type="entry name" value="PEPTIDASE-RELATED"/>
    <property type="match status" value="1"/>
</dbReference>
<dbReference type="InterPro" id="IPR050570">
    <property type="entry name" value="Cell_wall_metabolism_enzyme"/>
</dbReference>
<gene>
    <name evidence="5" type="ORF">A2Z86_10750</name>
</gene>
<evidence type="ECO:0000256" key="3">
    <source>
        <dbReference type="SAM" id="Phobius"/>
    </source>
</evidence>
<evidence type="ECO:0000256" key="2">
    <source>
        <dbReference type="SAM" id="MobiDB-lite"/>
    </source>
</evidence>
<dbReference type="Pfam" id="PF01551">
    <property type="entry name" value="Peptidase_M23"/>
    <property type="match status" value="1"/>
</dbReference>
<protein>
    <recommendedName>
        <fullName evidence="4">M23ase beta-sheet core domain-containing protein</fullName>
    </recommendedName>
</protein>
<proteinExistence type="predicted"/>
<dbReference type="Proteomes" id="UP000176992">
    <property type="component" value="Unassembled WGS sequence"/>
</dbReference>
<dbReference type="SUPFAM" id="SSF51261">
    <property type="entry name" value="Duplicated hybrid motif"/>
    <property type="match status" value="1"/>
</dbReference>
<evidence type="ECO:0000259" key="4">
    <source>
        <dbReference type="Pfam" id="PF01551"/>
    </source>
</evidence>
<sequence>MKYLTLMIIPFPGAAVRSFRIRHRTLKLISVAAVLLFCGVVGSLIYLRPILNKAKDYDRLQAENQLLALEKQKIHDLTDKMESIDQLVAKIQLAQGVKKFEETSIEGSGEQSGEEGPSLETLPLGESRTASMGSAEMSVTTDSKVPYGLPMADKSYISRMFNPDIYHFGIDIALKQGTPVKATGDGAVSIADKNEDLGFYVMIKHANGFSTLYAHNSRLAVNSGDRVKKGDVIAYSGNMGLSSGPHLHYAIFDQNGNPIDPLPYLQP</sequence>
<feature type="transmembrane region" description="Helical" evidence="3">
    <location>
        <begin position="28"/>
        <end position="47"/>
    </location>
</feature>
<name>A0A1F5YG71_9BACT</name>
<dbReference type="Gene3D" id="2.70.70.10">
    <property type="entry name" value="Glucose Permease (Domain IIA)"/>
    <property type="match status" value="1"/>
</dbReference>
<accession>A0A1F5YG71</accession>